<dbReference type="Proteomes" id="UP000194236">
    <property type="component" value="Unassembled WGS sequence"/>
</dbReference>
<reference evidence="1 2" key="1">
    <citation type="submission" date="2017-03" db="EMBL/GenBank/DDBJ databases">
        <title>Genome Survey of Euroglyphus maynei.</title>
        <authorList>
            <person name="Arlian L.G."/>
            <person name="Morgan M.S."/>
            <person name="Rider S.D."/>
        </authorList>
    </citation>
    <scope>NUCLEOTIDE SEQUENCE [LARGE SCALE GENOMIC DNA]</scope>
    <source>
        <strain evidence="1">Arlian Lab</strain>
        <tissue evidence="1">Whole body</tissue>
    </source>
</reference>
<comment type="caution">
    <text evidence="1">The sequence shown here is derived from an EMBL/GenBank/DDBJ whole genome shotgun (WGS) entry which is preliminary data.</text>
</comment>
<evidence type="ECO:0000313" key="2">
    <source>
        <dbReference type="Proteomes" id="UP000194236"/>
    </source>
</evidence>
<feature type="non-terminal residue" evidence="1">
    <location>
        <position position="1"/>
    </location>
</feature>
<proteinExistence type="predicted"/>
<evidence type="ECO:0000313" key="1">
    <source>
        <dbReference type="EMBL" id="OTF82471.1"/>
    </source>
</evidence>
<dbReference type="EMBL" id="MUJZ01008323">
    <property type="protein sequence ID" value="OTF82471.1"/>
    <property type="molecule type" value="Genomic_DNA"/>
</dbReference>
<protein>
    <submittedName>
        <fullName evidence="1">Uncharacterized protein</fullName>
    </submittedName>
</protein>
<dbReference type="AlphaFoldDB" id="A0A1Y3BNC2"/>
<name>A0A1Y3BNC2_EURMA</name>
<dbReference type="OrthoDB" id="10064100at2759"/>
<accession>A0A1Y3BNC2</accession>
<sequence length="59" mass="6566">ADGPLQSFYLLATCGNDDLVKLWHISGGLNCSIRLSHKLIGHDANWWRQNGDCLGSKNR</sequence>
<organism evidence="1 2">
    <name type="scientific">Euroglyphus maynei</name>
    <name type="common">Mayne's house dust mite</name>
    <dbReference type="NCBI Taxonomy" id="6958"/>
    <lineage>
        <taxon>Eukaryota</taxon>
        <taxon>Metazoa</taxon>
        <taxon>Ecdysozoa</taxon>
        <taxon>Arthropoda</taxon>
        <taxon>Chelicerata</taxon>
        <taxon>Arachnida</taxon>
        <taxon>Acari</taxon>
        <taxon>Acariformes</taxon>
        <taxon>Sarcoptiformes</taxon>
        <taxon>Astigmata</taxon>
        <taxon>Psoroptidia</taxon>
        <taxon>Analgoidea</taxon>
        <taxon>Pyroglyphidae</taxon>
        <taxon>Pyroglyphinae</taxon>
        <taxon>Euroglyphus</taxon>
    </lineage>
</organism>
<gene>
    <name evidence="1" type="ORF">BLA29_012103</name>
</gene>
<keyword evidence="2" id="KW-1185">Reference proteome</keyword>